<feature type="domain" description="MOSC" evidence="3">
    <location>
        <begin position="18"/>
        <end position="142"/>
    </location>
</feature>
<dbReference type="InterPro" id="IPR036425">
    <property type="entry name" value="MoaB/Mog-like_dom_sf"/>
</dbReference>
<dbReference type="InterPro" id="IPR051920">
    <property type="entry name" value="MPT_Adenylyltrnsfr/MoaC-Rel"/>
</dbReference>
<keyword evidence="5" id="KW-1185">Reference proteome</keyword>
<evidence type="ECO:0000256" key="1">
    <source>
        <dbReference type="ARBA" id="ARBA00005046"/>
    </source>
</evidence>
<dbReference type="SUPFAM" id="SSF53218">
    <property type="entry name" value="Molybdenum cofactor biosynthesis proteins"/>
    <property type="match status" value="1"/>
</dbReference>
<dbReference type="Gene3D" id="3.40.980.10">
    <property type="entry name" value="MoaB/Mog-like domain"/>
    <property type="match status" value="1"/>
</dbReference>
<dbReference type="EC" id="2.7.7.75" evidence="4"/>
<dbReference type="Proteomes" id="UP000631576">
    <property type="component" value="Unassembled WGS sequence"/>
</dbReference>
<evidence type="ECO:0000259" key="3">
    <source>
        <dbReference type="PROSITE" id="PS51340"/>
    </source>
</evidence>
<protein>
    <submittedName>
        <fullName evidence="4">Molybdopterin adenylyltransferase</fullName>
        <ecNumber evidence="4">2.7.7.75</ecNumber>
    </submittedName>
</protein>
<sequence length="314" mass="34462">MGKIIAICISEKKGTQKHSIESAVLKENWGIEGDAHAGKWHRQVSLLSFEKFDEFQKKGAEIDYGAFGENILVEGFDLRTIPVGTRFQIGEAILELTQIGKDCHSHCEIYKKMGDCIMPREGVFTEIIKGGVIKPGDEVIQLPLPKDRPFTAAIVTLSDKGYAGEREDKSGPMIQQILEECTDSKYQIIEKMILPDEKAKIERQLCRLADQRQINVVFTTGGTGFADRDVTPEATIAVCDKMAPGIAEAMRNYSLSITNRAMLSRAVAGIRKKTLIINLPGSPKAVKESLEYILPALGHGLGILRGTDGECGNA</sequence>
<dbReference type="PANTHER" id="PTHR43764:SF1">
    <property type="entry name" value="MOLYBDOPTERIN MOLYBDOTRANSFERASE"/>
    <property type="match status" value="1"/>
</dbReference>
<keyword evidence="2" id="KW-0501">Molybdenum cofactor biosynthesis</keyword>
<keyword evidence="4" id="KW-0808">Transferase</keyword>
<dbReference type="RefSeq" id="WP_186864656.1">
    <property type="nucleotide sequence ID" value="NZ_JACOPE010000001.1"/>
</dbReference>
<proteinExistence type="predicted"/>
<keyword evidence="4" id="KW-0548">Nucleotidyltransferase</keyword>
<dbReference type="InterPro" id="IPR011037">
    <property type="entry name" value="Pyrv_Knase-like_insert_dom_sf"/>
</dbReference>
<dbReference type="CDD" id="cd00886">
    <property type="entry name" value="MogA_MoaB"/>
    <property type="match status" value="1"/>
</dbReference>
<comment type="pathway">
    <text evidence="1">Cofactor biosynthesis; molybdopterin biosynthesis.</text>
</comment>
<evidence type="ECO:0000256" key="2">
    <source>
        <dbReference type="ARBA" id="ARBA00023150"/>
    </source>
</evidence>
<comment type="caution">
    <text evidence="4">The sequence shown here is derived from an EMBL/GenBank/DDBJ whole genome shotgun (WGS) entry which is preliminary data.</text>
</comment>
<dbReference type="Pfam" id="PF00994">
    <property type="entry name" value="MoCF_biosynth"/>
    <property type="match status" value="1"/>
</dbReference>
<dbReference type="NCBIfam" id="TIGR00177">
    <property type="entry name" value="molyb_syn"/>
    <property type="match status" value="1"/>
</dbReference>
<dbReference type="Gene3D" id="2.40.33.20">
    <property type="entry name" value="PK beta-barrel domain-like"/>
    <property type="match status" value="1"/>
</dbReference>
<accession>A0ABR7G5T9</accession>
<dbReference type="InterPro" id="IPR005302">
    <property type="entry name" value="MoCF_Sase_C"/>
</dbReference>
<dbReference type="EMBL" id="JACOPE010000001">
    <property type="protein sequence ID" value="MBC5682802.1"/>
    <property type="molecule type" value="Genomic_DNA"/>
</dbReference>
<dbReference type="InterPro" id="IPR001453">
    <property type="entry name" value="MoaB/Mog_dom"/>
</dbReference>
<organism evidence="4 5">
    <name type="scientific">Ruminococcus hominis</name>
    <dbReference type="NCBI Taxonomy" id="2763065"/>
    <lineage>
        <taxon>Bacteria</taxon>
        <taxon>Bacillati</taxon>
        <taxon>Bacillota</taxon>
        <taxon>Clostridia</taxon>
        <taxon>Eubacteriales</taxon>
        <taxon>Oscillospiraceae</taxon>
        <taxon>Ruminococcus</taxon>
    </lineage>
</organism>
<evidence type="ECO:0000313" key="4">
    <source>
        <dbReference type="EMBL" id="MBC5682802.1"/>
    </source>
</evidence>
<dbReference type="GO" id="GO:0061598">
    <property type="term" value="F:molybdopterin adenylyltransferase activity"/>
    <property type="evidence" value="ECO:0007669"/>
    <property type="project" value="UniProtKB-EC"/>
</dbReference>
<dbReference type="PANTHER" id="PTHR43764">
    <property type="entry name" value="MOLYBDENUM COFACTOR BIOSYNTHESIS"/>
    <property type="match status" value="1"/>
</dbReference>
<reference evidence="4 5" key="1">
    <citation type="submission" date="2020-08" db="EMBL/GenBank/DDBJ databases">
        <title>Genome public.</title>
        <authorList>
            <person name="Liu C."/>
            <person name="Sun Q."/>
        </authorList>
    </citation>
    <scope>NUCLEOTIDE SEQUENCE [LARGE SCALE GENOMIC DNA]</scope>
    <source>
        <strain evidence="4 5">NSJ-13</strain>
    </source>
</reference>
<dbReference type="Pfam" id="PF03473">
    <property type="entry name" value="MOSC"/>
    <property type="match status" value="1"/>
</dbReference>
<dbReference type="SUPFAM" id="SSF50800">
    <property type="entry name" value="PK beta-barrel domain-like"/>
    <property type="match status" value="1"/>
</dbReference>
<dbReference type="NCBIfam" id="NF006932">
    <property type="entry name" value="PRK09417.1"/>
    <property type="match status" value="1"/>
</dbReference>
<name>A0ABR7G5T9_9FIRM</name>
<dbReference type="SMART" id="SM00852">
    <property type="entry name" value="MoCF_biosynth"/>
    <property type="match status" value="1"/>
</dbReference>
<gene>
    <name evidence="4" type="primary">mog</name>
    <name evidence="4" type="ORF">H8S40_04330</name>
</gene>
<dbReference type="PROSITE" id="PS51340">
    <property type="entry name" value="MOSC"/>
    <property type="match status" value="1"/>
</dbReference>
<evidence type="ECO:0000313" key="5">
    <source>
        <dbReference type="Proteomes" id="UP000631576"/>
    </source>
</evidence>